<proteinExistence type="predicted"/>
<comment type="caution">
    <text evidence="1">The sequence shown here is derived from an EMBL/GenBank/DDBJ whole genome shotgun (WGS) entry which is preliminary data.</text>
</comment>
<sequence length="277" mass="31766">METFRCNHDIQLLLGGTRSTDRIYCCKYVTNSGWIDSYLRWWDFRSYIAREIMCNLDDYYAGKETADKGGESNLAFLSSELNSDSEGEDDGMFGSDSGEENIYAGDNIDDVDLLGQFDFVGGNDTLVLTSSDLDPVVCPTMMRPKDTLEQTIERFGDYNMFHGTIATINEVNSGCVGFQYCEATENVLSGQKVIQSWVSENGLNVDDWVNGFLVQTRTQLCIVISMSVMEAILKSWSCYLRHWLPIIAIDKEEKSLREQYRIFRRTHRFKIYHKRIP</sequence>
<dbReference type="Proteomes" id="UP000198211">
    <property type="component" value="Unassembled WGS sequence"/>
</dbReference>
<dbReference type="AlphaFoldDB" id="A0A225VMX1"/>
<keyword evidence="2" id="KW-1185">Reference proteome</keyword>
<accession>A0A225VMX1</accession>
<protein>
    <submittedName>
        <fullName evidence="1">Uncharacterized protein</fullName>
    </submittedName>
</protein>
<gene>
    <name evidence="1" type="ORF">PHMEG_00020942</name>
</gene>
<organism evidence="1 2">
    <name type="scientific">Phytophthora megakarya</name>
    <dbReference type="NCBI Taxonomy" id="4795"/>
    <lineage>
        <taxon>Eukaryota</taxon>
        <taxon>Sar</taxon>
        <taxon>Stramenopiles</taxon>
        <taxon>Oomycota</taxon>
        <taxon>Peronosporomycetes</taxon>
        <taxon>Peronosporales</taxon>
        <taxon>Peronosporaceae</taxon>
        <taxon>Phytophthora</taxon>
    </lineage>
</organism>
<dbReference type="EMBL" id="NBNE01003828">
    <property type="protein sequence ID" value="OWZ06763.1"/>
    <property type="molecule type" value="Genomic_DNA"/>
</dbReference>
<evidence type="ECO:0000313" key="1">
    <source>
        <dbReference type="EMBL" id="OWZ06763.1"/>
    </source>
</evidence>
<reference evidence="2" key="1">
    <citation type="submission" date="2017-03" db="EMBL/GenBank/DDBJ databases">
        <title>Phytopthora megakarya and P. palmivora, two closely related causual agents of cacao black pod achieved similar genome size and gene model numbers by different mechanisms.</title>
        <authorList>
            <person name="Ali S."/>
            <person name="Shao J."/>
            <person name="Larry D.J."/>
            <person name="Kronmiller B."/>
            <person name="Shen D."/>
            <person name="Strem M.D."/>
            <person name="Melnick R.L."/>
            <person name="Guiltinan M.J."/>
            <person name="Tyler B.M."/>
            <person name="Meinhardt L.W."/>
            <person name="Bailey B.A."/>
        </authorList>
    </citation>
    <scope>NUCLEOTIDE SEQUENCE [LARGE SCALE GENOMIC DNA]</scope>
    <source>
        <strain evidence="2">zdho120</strain>
    </source>
</reference>
<name>A0A225VMX1_9STRA</name>
<evidence type="ECO:0000313" key="2">
    <source>
        <dbReference type="Proteomes" id="UP000198211"/>
    </source>
</evidence>